<keyword evidence="1 2" id="KW-0597">Phosphoprotein</keyword>
<dbReference type="Pfam" id="PF00072">
    <property type="entry name" value="Response_reg"/>
    <property type="match status" value="1"/>
</dbReference>
<dbReference type="PROSITE" id="PS50110">
    <property type="entry name" value="RESPONSE_REGULATORY"/>
    <property type="match status" value="1"/>
</dbReference>
<gene>
    <name evidence="5" type="ORF">PRZ03_05240</name>
</gene>
<proteinExistence type="predicted"/>
<dbReference type="RefSeq" id="WP_273599315.1">
    <property type="nucleotide sequence ID" value="NZ_JAQQXT010000002.1"/>
</dbReference>
<name>A0ABT5KAK3_9BURK</name>
<feature type="domain" description="Response regulatory" evidence="4">
    <location>
        <begin position="33"/>
        <end position="150"/>
    </location>
</feature>
<dbReference type="InterPro" id="IPR050595">
    <property type="entry name" value="Bact_response_regulator"/>
</dbReference>
<reference evidence="5 6" key="1">
    <citation type="submission" date="2022-10" db="EMBL/GenBank/DDBJ databases">
        <title>Paucibacter sp. hw1 Genome sequencing.</title>
        <authorList>
            <person name="Park S."/>
        </authorList>
    </citation>
    <scope>NUCLEOTIDE SEQUENCE [LARGE SCALE GENOMIC DNA]</scope>
    <source>
        <strain evidence="6">hw1</strain>
    </source>
</reference>
<evidence type="ECO:0000313" key="5">
    <source>
        <dbReference type="EMBL" id="MDC8770968.1"/>
    </source>
</evidence>
<evidence type="ECO:0000313" key="6">
    <source>
        <dbReference type="Proteomes" id="UP001221189"/>
    </source>
</evidence>
<dbReference type="Proteomes" id="UP001221189">
    <property type="component" value="Unassembled WGS sequence"/>
</dbReference>
<evidence type="ECO:0000256" key="1">
    <source>
        <dbReference type="ARBA" id="ARBA00022553"/>
    </source>
</evidence>
<dbReference type="SUPFAM" id="SSF52172">
    <property type="entry name" value="CheY-like"/>
    <property type="match status" value="1"/>
</dbReference>
<dbReference type="PANTHER" id="PTHR44591">
    <property type="entry name" value="STRESS RESPONSE REGULATOR PROTEIN 1"/>
    <property type="match status" value="1"/>
</dbReference>
<sequence>MPSPTPNATFARAESSANVPENAPKSLAPGSGRLLYIEDNPVNVLVVEELLATRPQLSLICEVDGARGLARARSMLPDLILLDMQLPDFDGYQVFERLRADPVTAAIPCIALSANAMLEDTRRAQEAGFLAYWTKPIDFKAFLQGLDEFFTAQP</sequence>
<dbReference type="SMART" id="SM00448">
    <property type="entry name" value="REC"/>
    <property type="match status" value="1"/>
</dbReference>
<evidence type="ECO:0000259" key="4">
    <source>
        <dbReference type="PROSITE" id="PS50110"/>
    </source>
</evidence>
<dbReference type="Gene3D" id="3.40.50.2300">
    <property type="match status" value="1"/>
</dbReference>
<comment type="caution">
    <text evidence="5">The sequence shown here is derived from an EMBL/GenBank/DDBJ whole genome shotgun (WGS) entry which is preliminary data.</text>
</comment>
<feature type="region of interest" description="Disordered" evidence="3">
    <location>
        <begin position="1"/>
        <end position="24"/>
    </location>
</feature>
<keyword evidence="6" id="KW-1185">Reference proteome</keyword>
<feature type="modified residue" description="4-aspartylphosphate" evidence="2">
    <location>
        <position position="83"/>
    </location>
</feature>
<evidence type="ECO:0000256" key="2">
    <source>
        <dbReference type="PROSITE-ProRule" id="PRU00169"/>
    </source>
</evidence>
<dbReference type="InterPro" id="IPR001789">
    <property type="entry name" value="Sig_transdc_resp-reg_receiver"/>
</dbReference>
<protein>
    <submittedName>
        <fullName evidence="5">Response regulator</fullName>
    </submittedName>
</protein>
<organism evidence="5 6">
    <name type="scientific">Roseateles albus</name>
    <dbReference type="NCBI Taxonomy" id="2987525"/>
    <lineage>
        <taxon>Bacteria</taxon>
        <taxon>Pseudomonadati</taxon>
        <taxon>Pseudomonadota</taxon>
        <taxon>Betaproteobacteria</taxon>
        <taxon>Burkholderiales</taxon>
        <taxon>Sphaerotilaceae</taxon>
        <taxon>Roseateles</taxon>
    </lineage>
</organism>
<dbReference type="InterPro" id="IPR011006">
    <property type="entry name" value="CheY-like_superfamily"/>
</dbReference>
<dbReference type="PANTHER" id="PTHR44591:SF23">
    <property type="entry name" value="CHEY SUBFAMILY"/>
    <property type="match status" value="1"/>
</dbReference>
<accession>A0ABT5KAK3</accession>
<dbReference type="EMBL" id="JAQQXT010000002">
    <property type="protein sequence ID" value="MDC8770968.1"/>
    <property type="molecule type" value="Genomic_DNA"/>
</dbReference>
<evidence type="ECO:0000256" key="3">
    <source>
        <dbReference type="SAM" id="MobiDB-lite"/>
    </source>
</evidence>